<proteinExistence type="predicted"/>
<sequence length="141" mass="15343">MAKSHGRIVVEGLDTAGMLRQQGLSGARARRRGLSDAALGTPRRHLSYKTGWYGSTLVVATRWFPSSKTCHACGHVQEIGWADTWRCGSCSITHQRDDNAAINLARYEEPDSVVGPVGAAVKRGADRKARRSRAGGREARK</sequence>
<evidence type="ECO:0000259" key="3">
    <source>
        <dbReference type="Pfam" id="PF07282"/>
    </source>
</evidence>
<dbReference type="InterPro" id="IPR010095">
    <property type="entry name" value="Cas12f1-like_TNB"/>
</dbReference>
<evidence type="ECO:0000256" key="1">
    <source>
        <dbReference type="ARBA" id="ARBA00023125"/>
    </source>
</evidence>
<dbReference type="GO" id="GO:0003677">
    <property type="term" value="F:DNA binding"/>
    <property type="evidence" value="ECO:0007669"/>
    <property type="project" value="UniProtKB-KW"/>
</dbReference>
<gene>
    <name evidence="4" type="ORF">RMCB_0803</name>
</gene>
<reference evidence="5" key="2">
    <citation type="submission" date="2016-02" db="EMBL/GenBank/DDBJ databases">
        <title>Draft genome sequence of five rapidly growing Mycobacterium species.</title>
        <authorList>
            <person name="Katahira K."/>
            <person name="Gotou Y."/>
            <person name="Iida K."/>
            <person name="Ogura Y."/>
            <person name="Hayashi T."/>
        </authorList>
    </citation>
    <scope>NUCLEOTIDE SEQUENCE [LARGE SCALE GENOMIC DNA]</scope>
    <source>
        <strain evidence="5">JCM15654</strain>
    </source>
</reference>
<comment type="caution">
    <text evidence="4">The sequence shown here is derived from an EMBL/GenBank/DDBJ whole genome shotgun (WGS) entry which is preliminary data.</text>
</comment>
<feature type="domain" description="Cas12f1-like TNB" evidence="3">
    <location>
        <begin position="43"/>
        <end position="104"/>
    </location>
</feature>
<dbReference type="STRING" id="146020.RMCB_0803"/>
<reference evidence="5" key="1">
    <citation type="journal article" date="2016" name="Genome Announc.">
        <title>Draft Genome Sequences of Five Rapidly Growing Mycobacterium Species, M. thermoresistibile, M. fortuitum subsp. acetamidolyticum, M. canariasense, M. brisbanense, and M. novocastrense.</title>
        <authorList>
            <person name="Katahira K."/>
            <person name="Ogura Y."/>
            <person name="Gotoh Y."/>
            <person name="Hayashi T."/>
        </authorList>
    </citation>
    <scope>NUCLEOTIDE SEQUENCE [LARGE SCALE GENOMIC DNA]</scope>
    <source>
        <strain evidence="5">JCM15654</strain>
    </source>
</reference>
<evidence type="ECO:0000256" key="2">
    <source>
        <dbReference type="SAM" id="MobiDB-lite"/>
    </source>
</evidence>
<accession>A0A100VVB8</accession>
<name>A0A100VVB8_9MYCO</name>
<keyword evidence="5" id="KW-1185">Reference proteome</keyword>
<dbReference type="Pfam" id="PF07282">
    <property type="entry name" value="Cas12f1-like_TNB"/>
    <property type="match status" value="1"/>
</dbReference>
<organism evidence="4 5">
    <name type="scientific">Mycolicibacterium brisbanense</name>
    <dbReference type="NCBI Taxonomy" id="146020"/>
    <lineage>
        <taxon>Bacteria</taxon>
        <taxon>Bacillati</taxon>
        <taxon>Actinomycetota</taxon>
        <taxon>Actinomycetes</taxon>
        <taxon>Mycobacteriales</taxon>
        <taxon>Mycobacteriaceae</taxon>
        <taxon>Mycolicibacterium</taxon>
    </lineage>
</organism>
<dbReference type="EMBL" id="BCSX01000007">
    <property type="protein sequence ID" value="GAS86707.1"/>
    <property type="molecule type" value="Genomic_DNA"/>
</dbReference>
<dbReference type="AlphaFoldDB" id="A0A100VVB8"/>
<dbReference type="Proteomes" id="UP000069620">
    <property type="component" value="Unassembled WGS sequence"/>
</dbReference>
<keyword evidence="1" id="KW-0238">DNA-binding</keyword>
<protein>
    <submittedName>
        <fullName evidence="4">Transposase</fullName>
    </submittedName>
</protein>
<feature type="region of interest" description="Disordered" evidence="2">
    <location>
        <begin position="117"/>
        <end position="141"/>
    </location>
</feature>
<evidence type="ECO:0000313" key="4">
    <source>
        <dbReference type="EMBL" id="GAS86707.1"/>
    </source>
</evidence>
<evidence type="ECO:0000313" key="5">
    <source>
        <dbReference type="Proteomes" id="UP000069620"/>
    </source>
</evidence>